<evidence type="ECO:0000256" key="1">
    <source>
        <dbReference type="ARBA" id="ARBA00004651"/>
    </source>
</evidence>
<evidence type="ECO:0000256" key="6">
    <source>
        <dbReference type="SAM" id="Phobius"/>
    </source>
</evidence>
<accession>A0A919U246</accession>
<evidence type="ECO:0000313" key="8">
    <source>
        <dbReference type="Proteomes" id="UP000632740"/>
    </source>
</evidence>
<evidence type="ECO:0000256" key="3">
    <source>
        <dbReference type="ARBA" id="ARBA00022692"/>
    </source>
</evidence>
<keyword evidence="5 6" id="KW-0472">Membrane</keyword>
<evidence type="ECO:0000256" key="2">
    <source>
        <dbReference type="ARBA" id="ARBA00022475"/>
    </source>
</evidence>
<keyword evidence="2" id="KW-1003">Cell membrane</keyword>
<feature type="transmembrane region" description="Helical" evidence="6">
    <location>
        <begin position="135"/>
        <end position="156"/>
    </location>
</feature>
<feature type="transmembrane region" description="Helical" evidence="6">
    <location>
        <begin position="168"/>
        <end position="189"/>
    </location>
</feature>
<evidence type="ECO:0000256" key="4">
    <source>
        <dbReference type="ARBA" id="ARBA00022989"/>
    </source>
</evidence>
<keyword evidence="3 6" id="KW-0812">Transmembrane</keyword>
<dbReference type="EMBL" id="BONK01000004">
    <property type="protein sequence ID" value="GIG20769.1"/>
    <property type="molecule type" value="Genomic_DNA"/>
</dbReference>
<sequence length="228" mass="23449">MFVPQPDVLLAFVLAALALNVTPGADMVFVLGTSLQHRTRAGVLAAVGIAVGSLCHATLAAAGLSALVAASRPAMAVVTAAGAAYLVWVGVRMVRDRSTLVVPADDRAVVTAGPAHAPPEEPAPPRALQLVGRGATVNLLNVKVILFFLSFIPLFVRPDDGPVWQQVLLFGLLFDVLGTLVLVGVAVAAGRASRALLDRPGVVVGVRRTCGAVLVVLAVVLVATRLLP</sequence>
<name>A0A919U246_9CELL</name>
<reference evidence="7" key="1">
    <citation type="submission" date="2021-01" db="EMBL/GenBank/DDBJ databases">
        <title>Whole genome shotgun sequence of Cellulomonas chitinilytica NBRC 110799.</title>
        <authorList>
            <person name="Komaki H."/>
            <person name="Tamura T."/>
        </authorList>
    </citation>
    <scope>NUCLEOTIDE SEQUENCE</scope>
    <source>
        <strain evidence="7">NBRC 110799</strain>
    </source>
</reference>
<feature type="transmembrane region" description="Helical" evidence="6">
    <location>
        <begin position="43"/>
        <end position="68"/>
    </location>
</feature>
<evidence type="ECO:0000256" key="5">
    <source>
        <dbReference type="ARBA" id="ARBA00023136"/>
    </source>
</evidence>
<dbReference type="AlphaFoldDB" id="A0A919U246"/>
<dbReference type="RefSeq" id="WP_203750657.1">
    <property type="nucleotide sequence ID" value="NZ_BONK01000004.1"/>
</dbReference>
<dbReference type="PIRSF" id="PIRSF006324">
    <property type="entry name" value="LeuE"/>
    <property type="match status" value="1"/>
</dbReference>
<keyword evidence="4 6" id="KW-1133">Transmembrane helix</keyword>
<feature type="transmembrane region" description="Helical" evidence="6">
    <location>
        <begin position="74"/>
        <end position="91"/>
    </location>
</feature>
<dbReference type="Proteomes" id="UP000632740">
    <property type="component" value="Unassembled WGS sequence"/>
</dbReference>
<feature type="transmembrane region" description="Helical" evidence="6">
    <location>
        <begin position="210"/>
        <end position="227"/>
    </location>
</feature>
<dbReference type="PANTHER" id="PTHR30086:SF20">
    <property type="entry name" value="ARGININE EXPORTER PROTEIN ARGO-RELATED"/>
    <property type="match status" value="1"/>
</dbReference>
<dbReference type="GO" id="GO:0005886">
    <property type="term" value="C:plasma membrane"/>
    <property type="evidence" value="ECO:0007669"/>
    <property type="project" value="UniProtKB-SubCell"/>
</dbReference>
<comment type="subcellular location">
    <subcellularLocation>
        <location evidence="1">Cell membrane</location>
        <topology evidence="1">Multi-pass membrane protein</topology>
    </subcellularLocation>
</comment>
<protein>
    <recommendedName>
        <fullName evidence="9">Lysine transporter LysE</fullName>
    </recommendedName>
</protein>
<feature type="transmembrane region" description="Helical" evidence="6">
    <location>
        <begin position="12"/>
        <end position="31"/>
    </location>
</feature>
<evidence type="ECO:0000313" key="7">
    <source>
        <dbReference type="EMBL" id="GIG20769.1"/>
    </source>
</evidence>
<keyword evidence="8" id="KW-1185">Reference proteome</keyword>
<comment type="caution">
    <text evidence="7">The sequence shown here is derived from an EMBL/GenBank/DDBJ whole genome shotgun (WGS) entry which is preliminary data.</text>
</comment>
<dbReference type="PANTHER" id="PTHR30086">
    <property type="entry name" value="ARGININE EXPORTER PROTEIN ARGO"/>
    <property type="match status" value="1"/>
</dbReference>
<dbReference type="GO" id="GO:0015171">
    <property type="term" value="F:amino acid transmembrane transporter activity"/>
    <property type="evidence" value="ECO:0007669"/>
    <property type="project" value="TreeGrafter"/>
</dbReference>
<evidence type="ECO:0008006" key="9">
    <source>
        <dbReference type="Google" id="ProtNLM"/>
    </source>
</evidence>
<dbReference type="InterPro" id="IPR001123">
    <property type="entry name" value="LeuE-type"/>
</dbReference>
<organism evidence="7 8">
    <name type="scientific">Cellulomonas chitinilytica</name>
    <dbReference type="NCBI Taxonomy" id="398759"/>
    <lineage>
        <taxon>Bacteria</taxon>
        <taxon>Bacillati</taxon>
        <taxon>Actinomycetota</taxon>
        <taxon>Actinomycetes</taxon>
        <taxon>Micrococcales</taxon>
        <taxon>Cellulomonadaceae</taxon>
        <taxon>Cellulomonas</taxon>
    </lineage>
</organism>
<dbReference type="Pfam" id="PF01810">
    <property type="entry name" value="LysE"/>
    <property type="match status" value="1"/>
</dbReference>
<gene>
    <name evidence="7" type="ORF">Cch01nite_14930</name>
</gene>
<proteinExistence type="predicted"/>